<evidence type="ECO:0000256" key="7">
    <source>
        <dbReference type="ARBA" id="ARBA00023065"/>
    </source>
</evidence>
<evidence type="ECO:0000256" key="9">
    <source>
        <dbReference type="ARBA" id="ARBA00023136"/>
    </source>
</evidence>
<name>A0ABT0LCN4_9GAMM</name>
<reference evidence="13 14" key="1">
    <citation type="submission" date="2022-01" db="EMBL/GenBank/DDBJ databases">
        <title>Whole genome-based taxonomy of the Shewanellaceae.</title>
        <authorList>
            <person name="Martin-Rodriguez A.J."/>
        </authorList>
    </citation>
    <scope>NUCLEOTIDE SEQUENCE [LARGE SCALE GENOMIC DNA]</scope>
    <source>
        <strain evidence="13 14">DSM 17177</strain>
    </source>
</reference>
<dbReference type="RefSeq" id="WP_248940216.1">
    <property type="nucleotide sequence ID" value="NZ_JAKIKS010000035.1"/>
</dbReference>
<organism evidence="13 14">
    <name type="scientific">Shewanella surugensis</name>
    <dbReference type="NCBI Taxonomy" id="212020"/>
    <lineage>
        <taxon>Bacteria</taxon>
        <taxon>Pseudomonadati</taxon>
        <taxon>Pseudomonadota</taxon>
        <taxon>Gammaproteobacteria</taxon>
        <taxon>Alteromonadales</taxon>
        <taxon>Shewanellaceae</taxon>
        <taxon>Shewanella</taxon>
    </lineage>
</organism>
<keyword evidence="14" id="KW-1185">Reference proteome</keyword>
<dbReference type="InterPro" id="IPR033900">
    <property type="entry name" value="Gram_neg_porin_domain"/>
</dbReference>
<keyword evidence="6 11" id="KW-0732">Signal</keyword>
<dbReference type="InterPro" id="IPR023614">
    <property type="entry name" value="Porin_dom_sf"/>
</dbReference>
<feature type="signal peptide" evidence="11">
    <location>
        <begin position="1"/>
        <end position="22"/>
    </location>
</feature>
<evidence type="ECO:0000313" key="14">
    <source>
        <dbReference type="Proteomes" id="UP001203423"/>
    </source>
</evidence>
<evidence type="ECO:0000256" key="10">
    <source>
        <dbReference type="ARBA" id="ARBA00023237"/>
    </source>
</evidence>
<proteinExistence type="predicted"/>
<accession>A0ABT0LCN4</accession>
<dbReference type="PANTHER" id="PTHR34501:SF9">
    <property type="entry name" value="MAJOR OUTER MEMBRANE PROTEIN P.IA"/>
    <property type="match status" value="1"/>
</dbReference>
<evidence type="ECO:0000256" key="2">
    <source>
        <dbReference type="ARBA" id="ARBA00011233"/>
    </source>
</evidence>
<comment type="subcellular location">
    <subcellularLocation>
        <location evidence="1">Cell outer membrane</location>
        <topology evidence="1">Multi-pass membrane protein</topology>
    </subcellularLocation>
</comment>
<keyword evidence="10" id="KW-0998">Cell outer membrane</keyword>
<sequence length="347" mass="38568">MLRRKSLLNYGLLLCIPFSSHASSLNVFGSINTAISHANTPYATKSKLSGTSLENSTTLGLKGSEAITANMHLLYKISVKVYNATQSGNTTPIKANSRYLGISNTFGTLLVGRNNTVFKSTATNMDIFHSTDASITHLVAGQTRSSDSINYYSPQFEQGLSFNSTYLMSANQEEDAQSNIQFALSTSLDDPHLTTRPYYCAVGYSKGIADIDAFRWVNQVKWRQFTLSDLYQYTQSQILTEKNMQGSSGYINLRYTLKNLHFNAEYGIDTSGLGDYFYNATGGSEVNRSPFSQVNITQIALGADYQLSHSTRLYCLDVLYQGHYQDANQRVILNNDNIVSLGIDYHF</sequence>
<evidence type="ECO:0000256" key="4">
    <source>
        <dbReference type="ARBA" id="ARBA00022452"/>
    </source>
</evidence>
<keyword evidence="9" id="KW-0472">Membrane</keyword>
<dbReference type="Proteomes" id="UP001203423">
    <property type="component" value="Unassembled WGS sequence"/>
</dbReference>
<evidence type="ECO:0000313" key="13">
    <source>
        <dbReference type="EMBL" id="MCL1124941.1"/>
    </source>
</evidence>
<evidence type="ECO:0000256" key="3">
    <source>
        <dbReference type="ARBA" id="ARBA00022448"/>
    </source>
</evidence>
<dbReference type="PANTHER" id="PTHR34501">
    <property type="entry name" value="PROTEIN YDDL-RELATED"/>
    <property type="match status" value="1"/>
</dbReference>
<dbReference type="EMBL" id="JAKIKS010000035">
    <property type="protein sequence ID" value="MCL1124941.1"/>
    <property type="molecule type" value="Genomic_DNA"/>
</dbReference>
<keyword evidence="7" id="KW-0406">Ion transport</keyword>
<keyword evidence="8" id="KW-0626">Porin</keyword>
<evidence type="ECO:0000259" key="12">
    <source>
        <dbReference type="Pfam" id="PF13609"/>
    </source>
</evidence>
<dbReference type="Gene3D" id="2.40.160.10">
    <property type="entry name" value="Porin"/>
    <property type="match status" value="1"/>
</dbReference>
<keyword evidence="3" id="KW-0813">Transport</keyword>
<feature type="chain" id="PRO_5046036010" evidence="11">
    <location>
        <begin position="23"/>
        <end position="347"/>
    </location>
</feature>
<evidence type="ECO:0000256" key="1">
    <source>
        <dbReference type="ARBA" id="ARBA00004571"/>
    </source>
</evidence>
<evidence type="ECO:0000256" key="6">
    <source>
        <dbReference type="ARBA" id="ARBA00022729"/>
    </source>
</evidence>
<dbReference type="InterPro" id="IPR050298">
    <property type="entry name" value="Gram-neg_bact_OMP"/>
</dbReference>
<keyword evidence="5" id="KW-0812">Transmembrane</keyword>
<feature type="domain" description="Porin" evidence="12">
    <location>
        <begin position="19"/>
        <end position="314"/>
    </location>
</feature>
<keyword evidence="4" id="KW-1134">Transmembrane beta strand</keyword>
<dbReference type="Pfam" id="PF13609">
    <property type="entry name" value="Porin_4"/>
    <property type="match status" value="1"/>
</dbReference>
<evidence type="ECO:0000256" key="5">
    <source>
        <dbReference type="ARBA" id="ARBA00022692"/>
    </source>
</evidence>
<evidence type="ECO:0000256" key="8">
    <source>
        <dbReference type="ARBA" id="ARBA00023114"/>
    </source>
</evidence>
<evidence type="ECO:0000256" key="11">
    <source>
        <dbReference type="SAM" id="SignalP"/>
    </source>
</evidence>
<dbReference type="SUPFAM" id="SSF56935">
    <property type="entry name" value="Porins"/>
    <property type="match status" value="1"/>
</dbReference>
<comment type="subunit">
    <text evidence="2">Homotrimer.</text>
</comment>
<gene>
    <name evidence="13" type="ORF">L2764_10755</name>
</gene>
<protein>
    <submittedName>
        <fullName evidence="13">Porin</fullName>
    </submittedName>
</protein>
<comment type="caution">
    <text evidence="13">The sequence shown here is derived from an EMBL/GenBank/DDBJ whole genome shotgun (WGS) entry which is preliminary data.</text>
</comment>